<feature type="compositionally biased region" description="Polar residues" evidence="1">
    <location>
        <begin position="1"/>
        <end position="22"/>
    </location>
</feature>
<keyword evidence="3" id="KW-1185">Reference proteome</keyword>
<dbReference type="EMBL" id="LXQA010301173">
    <property type="protein sequence ID" value="MCI42165.1"/>
    <property type="molecule type" value="Genomic_DNA"/>
</dbReference>
<name>A0A392S2Q2_9FABA</name>
<protein>
    <submittedName>
        <fullName evidence="2">Uncharacterized protein</fullName>
    </submittedName>
</protein>
<dbReference type="AlphaFoldDB" id="A0A392S2Q2"/>
<sequence>MSASVRSNQRRCSGQCGASTKKTAVRVAGATPVMKEARRTSSSPSFLSFP</sequence>
<feature type="non-terminal residue" evidence="2">
    <location>
        <position position="50"/>
    </location>
</feature>
<accession>A0A392S2Q2</accession>
<feature type="compositionally biased region" description="Polar residues" evidence="1">
    <location>
        <begin position="40"/>
        <end position="50"/>
    </location>
</feature>
<evidence type="ECO:0000256" key="1">
    <source>
        <dbReference type="SAM" id="MobiDB-lite"/>
    </source>
</evidence>
<dbReference type="Proteomes" id="UP000265520">
    <property type="component" value="Unassembled WGS sequence"/>
</dbReference>
<evidence type="ECO:0000313" key="2">
    <source>
        <dbReference type="EMBL" id="MCI42165.1"/>
    </source>
</evidence>
<comment type="caution">
    <text evidence="2">The sequence shown here is derived from an EMBL/GenBank/DDBJ whole genome shotgun (WGS) entry which is preliminary data.</text>
</comment>
<feature type="region of interest" description="Disordered" evidence="1">
    <location>
        <begin position="1"/>
        <end position="50"/>
    </location>
</feature>
<organism evidence="2 3">
    <name type="scientific">Trifolium medium</name>
    <dbReference type="NCBI Taxonomy" id="97028"/>
    <lineage>
        <taxon>Eukaryota</taxon>
        <taxon>Viridiplantae</taxon>
        <taxon>Streptophyta</taxon>
        <taxon>Embryophyta</taxon>
        <taxon>Tracheophyta</taxon>
        <taxon>Spermatophyta</taxon>
        <taxon>Magnoliopsida</taxon>
        <taxon>eudicotyledons</taxon>
        <taxon>Gunneridae</taxon>
        <taxon>Pentapetalae</taxon>
        <taxon>rosids</taxon>
        <taxon>fabids</taxon>
        <taxon>Fabales</taxon>
        <taxon>Fabaceae</taxon>
        <taxon>Papilionoideae</taxon>
        <taxon>50 kb inversion clade</taxon>
        <taxon>NPAAA clade</taxon>
        <taxon>Hologalegina</taxon>
        <taxon>IRL clade</taxon>
        <taxon>Trifolieae</taxon>
        <taxon>Trifolium</taxon>
    </lineage>
</organism>
<proteinExistence type="predicted"/>
<reference evidence="2 3" key="1">
    <citation type="journal article" date="2018" name="Front. Plant Sci.">
        <title>Red Clover (Trifolium pratense) and Zigzag Clover (T. medium) - A Picture of Genomic Similarities and Differences.</title>
        <authorList>
            <person name="Dluhosova J."/>
            <person name="Istvanek J."/>
            <person name="Nedelnik J."/>
            <person name="Repkova J."/>
        </authorList>
    </citation>
    <scope>NUCLEOTIDE SEQUENCE [LARGE SCALE GENOMIC DNA]</scope>
    <source>
        <strain evidence="3">cv. 10/8</strain>
        <tissue evidence="2">Leaf</tissue>
    </source>
</reference>
<evidence type="ECO:0000313" key="3">
    <source>
        <dbReference type="Proteomes" id="UP000265520"/>
    </source>
</evidence>